<evidence type="ECO:0000256" key="1">
    <source>
        <dbReference type="ARBA" id="ARBA00022737"/>
    </source>
</evidence>
<dbReference type="PANTHER" id="PTHR24637">
    <property type="entry name" value="COLLAGEN"/>
    <property type="match status" value="1"/>
</dbReference>
<keyword evidence="1" id="KW-0677">Repeat</keyword>
<feature type="domain" description="Nematode cuticle collagen N-terminal" evidence="3">
    <location>
        <begin position="1"/>
        <end position="31"/>
    </location>
</feature>
<name>F1LFV5_ASCSU</name>
<organism evidence="4">
    <name type="scientific">Ascaris suum</name>
    <name type="common">Pig roundworm</name>
    <name type="synonym">Ascaris lumbricoides</name>
    <dbReference type="NCBI Taxonomy" id="6253"/>
    <lineage>
        <taxon>Eukaryota</taxon>
        <taxon>Metazoa</taxon>
        <taxon>Ecdysozoa</taxon>
        <taxon>Nematoda</taxon>
        <taxon>Chromadorea</taxon>
        <taxon>Rhabditida</taxon>
        <taxon>Spirurina</taxon>
        <taxon>Ascaridomorpha</taxon>
        <taxon>Ascaridoidea</taxon>
        <taxon>Ascarididae</taxon>
        <taxon>Ascaris</taxon>
    </lineage>
</organism>
<evidence type="ECO:0000256" key="2">
    <source>
        <dbReference type="SAM" id="MobiDB-lite"/>
    </source>
</evidence>
<dbReference type="PANTHER" id="PTHR24637:SF262">
    <property type="entry name" value="CUTICLE COLLAGEN 34-RELATED"/>
    <property type="match status" value="1"/>
</dbReference>
<feature type="region of interest" description="Disordered" evidence="2">
    <location>
        <begin position="59"/>
        <end position="78"/>
    </location>
</feature>
<dbReference type="Pfam" id="PF01484">
    <property type="entry name" value="Col_cuticle_N"/>
    <property type="match status" value="1"/>
</dbReference>
<dbReference type="GO" id="GO:0042302">
    <property type="term" value="F:structural constituent of cuticle"/>
    <property type="evidence" value="ECO:0007669"/>
    <property type="project" value="InterPro"/>
</dbReference>
<dbReference type="GO" id="GO:0005581">
    <property type="term" value="C:collagen trimer"/>
    <property type="evidence" value="ECO:0007669"/>
    <property type="project" value="UniProtKB-KW"/>
</dbReference>
<evidence type="ECO:0000259" key="3">
    <source>
        <dbReference type="Pfam" id="PF01484"/>
    </source>
</evidence>
<protein>
    <submittedName>
        <fullName evidence="4">Cuticle collagen 34</fullName>
    </submittedName>
</protein>
<keyword evidence="4" id="KW-0176">Collagen</keyword>
<proteinExistence type="evidence at transcript level"/>
<sequence length="201" mass="23404">MVYNYVHHVRRQMHNEINFCKGSAKDIWTEVGHLKEMPLPKNRTARQAGNGCEGCCLPGPPGPKGPPGKPGRPGKPGARQVFQVTLEGHQASLVNRSHHRLANHARQARPVLQDHLDHRAILDQMDHLVHQEPTVRLENQVPRDHPRTSWRTWATRATRRSWTMLRTRAAYTRRAWRARRPRTTWTTRTSWSARPRWRSRT</sequence>
<evidence type="ECO:0000313" key="4">
    <source>
        <dbReference type="EMBL" id="ADY49009.1"/>
    </source>
</evidence>
<dbReference type="EMBL" id="JI212330">
    <property type="protein sequence ID" value="ADY49009.1"/>
    <property type="molecule type" value="mRNA"/>
</dbReference>
<feature type="compositionally biased region" description="Pro residues" evidence="2">
    <location>
        <begin position="59"/>
        <end position="70"/>
    </location>
</feature>
<accession>F1LFV5</accession>
<dbReference type="Gene3D" id="1.20.5.320">
    <property type="entry name" value="6-Phosphogluconate Dehydrogenase, domain 3"/>
    <property type="match status" value="1"/>
</dbReference>
<reference evidence="4" key="1">
    <citation type="journal article" date="2011" name="Genome Res.">
        <title>Deep small RNA sequencing from the nematode Ascaris reveals conservation, functional diversification, and novel developmental profiles.</title>
        <authorList>
            <person name="Wang J."/>
            <person name="Czech B."/>
            <person name="Crunk A."/>
            <person name="Wallace A."/>
            <person name="Mitreva M."/>
            <person name="Hannon G.J."/>
            <person name="Davis R.E."/>
        </authorList>
    </citation>
    <scope>NUCLEOTIDE SEQUENCE</scope>
</reference>
<feature type="non-terminal residue" evidence="4">
    <location>
        <position position="201"/>
    </location>
</feature>
<dbReference type="AlphaFoldDB" id="F1LFV5"/>
<dbReference type="InterPro" id="IPR002486">
    <property type="entry name" value="Col_cuticle_N"/>
</dbReference>